<name>A0A3D9EU22_ECTOL</name>
<comment type="caution">
    <text evidence="1">The sequence shown here is derived from an EMBL/GenBank/DDBJ whole genome shotgun (WGS) entry which is preliminary data.</text>
</comment>
<evidence type="ECO:0000313" key="1">
    <source>
        <dbReference type="EMBL" id="RED06662.1"/>
    </source>
</evidence>
<evidence type="ECO:0000313" key="2">
    <source>
        <dbReference type="Proteomes" id="UP000256988"/>
    </source>
</evidence>
<sequence>MGVRNLSMETTMSRLFVIPENPDRDCLLQIHRLLTLRIDQLRNVDMGSPQLQDMLFQFEALTAETIQLVEEVAVRLATETN</sequence>
<dbReference type="EMBL" id="QRDL01000002">
    <property type="protein sequence ID" value="RED06662.1"/>
    <property type="molecule type" value="Genomic_DNA"/>
</dbReference>
<reference evidence="1 2" key="1">
    <citation type="submission" date="2018-07" db="EMBL/GenBank/DDBJ databases">
        <title>Genome sequencing of rice bacterial endophytes.</title>
        <authorList>
            <person name="Venturi V."/>
        </authorList>
    </citation>
    <scope>NUCLEOTIDE SEQUENCE [LARGE SCALE GENOMIC DNA]</scope>
    <source>
        <strain evidence="1 2">AG1002</strain>
    </source>
</reference>
<organism evidence="1 2">
    <name type="scientific">Ectopseudomonas oleovorans</name>
    <name type="common">Pseudomonas oleovorans</name>
    <dbReference type="NCBI Taxonomy" id="301"/>
    <lineage>
        <taxon>Bacteria</taxon>
        <taxon>Pseudomonadati</taxon>
        <taxon>Pseudomonadota</taxon>
        <taxon>Gammaproteobacteria</taxon>
        <taxon>Pseudomonadales</taxon>
        <taxon>Pseudomonadaceae</taxon>
        <taxon>Ectopseudomonas</taxon>
    </lineage>
</organism>
<accession>A0A3D9EU22</accession>
<dbReference type="AlphaFoldDB" id="A0A3D9EU22"/>
<proteinExistence type="predicted"/>
<gene>
    <name evidence="1" type="ORF">DFO60_1165</name>
</gene>
<protein>
    <submittedName>
        <fullName evidence="1">Uncharacterized protein</fullName>
    </submittedName>
</protein>
<dbReference type="Proteomes" id="UP000256988">
    <property type="component" value="Unassembled WGS sequence"/>
</dbReference>